<dbReference type="PROSITE" id="PS00061">
    <property type="entry name" value="ADH_SHORT"/>
    <property type="match status" value="1"/>
</dbReference>
<dbReference type="CDD" id="cd05233">
    <property type="entry name" value="SDR_c"/>
    <property type="match status" value="1"/>
</dbReference>
<dbReference type="PANTHER" id="PTHR24321">
    <property type="entry name" value="DEHYDROGENASES, SHORT CHAIN"/>
    <property type="match status" value="1"/>
</dbReference>
<dbReference type="RefSeq" id="WP_092862926.1">
    <property type="nucleotide sequence ID" value="NZ_FPCH01000001.1"/>
</dbReference>
<accession>A0A1I7MTW5</accession>
<dbReference type="PANTHER" id="PTHR24321:SF8">
    <property type="entry name" value="ESTRADIOL 17-BETA-DEHYDROGENASE 8-RELATED"/>
    <property type="match status" value="1"/>
</dbReference>
<comment type="similarity">
    <text evidence="1">Belongs to the short-chain dehydrogenases/reductases (SDR) family.</text>
</comment>
<evidence type="ECO:0000256" key="2">
    <source>
        <dbReference type="ARBA" id="ARBA00023002"/>
    </source>
</evidence>
<dbReference type="FunFam" id="3.40.50.720:FF:000084">
    <property type="entry name" value="Short-chain dehydrogenase reductase"/>
    <property type="match status" value="1"/>
</dbReference>
<name>A0A1I7MTW5_9HYPH</name>
<evidence type="ECO:0000313" key="3">
    <source>
        <dbReference type="EMBL" id="SFV25831.1"/>
    </source>
</evidence>
<gene>
    <name evidence="3" type="ORF">SAMN04488557_0175</name>
</gene>
<dbReference type="EMBL" id="FPCH01000001">
    <property type="protein sequence ID" value="SFV25831.1"/>
    <property type="molecule type" value="Genomic_DNA"/>
</dbReference>
<proteinExistence type="inferred from homology"/>
<evidence type="ECO:0000256" key="1">
    <source>
        <dbReference type="ARBA" id="ARBA00006484"/>
    </source>
</evidence>
<keyword evidence="2" id="KW-0560">Oxidoreductase</keyword>
<dbReference type="InterPro" id="IPR036291">
    <property type="entry name" value="NAD(P)-bd_dom_sf"/>
</dbReference>
<dbReference type="InterPro" id="IPR020904">
    <property type="entry name" value="Sc_DH/Rdtase_CS"/>
</dbReference>
<dbReference type="AlphaFoldDB" id="A0A1I7MTW5"/>
<dbReference type="PRINTS" id="PR00080">
    <property type="entry name" value="SDRFAMILY"/>
</dbReference>
<dbReference type="STRING" id="51670.SAMN04488557_0175"/>
<protein>
    <submittedName>
        <fullName evidence="3">3-oxoacyl-[acyl-carrier protein] reductase</fullName>
    </submittedName>
</protein>
<evidence type="ECO:0000313" key="4">
    <source>
        <dbReference type="Proteomes" id="UP000199423"/>
    </source>
</evidence>
<reference evidence="4" key="1">
    <citation type="submission" date="2016-10" db="EMBL/GenBank/DDBJ databases">
        <authorList>
            <person name="Varghese N."/>
            <person name="Submissions S."/>
        </authorList>
    </citation>
    <scope>NUCLEOTIDE SEQUENCE [LARGE SCALE GENOMIC DNA]</scope>
    <source>
        <strain evidence="4">DSM 1565</strain>
    </source>
</reference>
<dbReference type="InterPro" id="IPR002347">
    <property type="entry name" value="SDR_fam"/>
</dbReference>
<keyword evidence="4" id="KW-1185">Reference proteome</keyword>
<dbReference type="Pfam" id="PF13561">
    <property type="entry name" value="adh_short_C2"/>
    <property type="match status" value="1"/>
</dbReference>
<sequence>MSMLENKKVIVSGAASGIGLAIADLFEAKGARVARFDLSPISTGAGPSFTLDITDEAQVVEAVKAADEALGGIDVMVNTAAIFLMSPLLDTPVAEARKVLDVNLIGTLLMVRESVRAMQKHGNGGRIILFSSELAQLGREHHAAYCASKAGISAMVRCWAKEFGPDILVNAVAPGPTDTPLLDFDNMPPDWKALETANPLRRIGKPEEIAEAALFLAGPGSSFMTGQVIGVNGGASMV</sequence>
<dbReference type="Gene3D" id="3.40.50.720">
    <property type="entry name" value="NAD(P)-binding Rossmann-like Domain"/>
    <property type="match status" value="1"/>
</dbReference>
<dbReference type="OrthoDB" id="198783at2"/>
<dbReference type="SUPFAM" id="SSF51735">
    <property type="entry name" value="NAD(P)-binding Rossmann-fold domains"/>
    <property type="match status" value="1"/>
</dbReference>
<organism evidence="3 4">
    <name type="scientific">Hyphomicrobium facile</name>
    <dbReference type="NCBI Taxonomy" id="51670"/>
    <lineage>
        <taxon>Bacteria</taxon>
        <taxon>Pseudomonadati</taxon>
        <taxon>Pseudomonadota</taxon>
        <taxon>Alphaproteobacteria</taxon>
        <taxon>Hyphomicrobiales</taxon>
        <taxon>Hyphomicrobiaceae</taxon>
        <taxon>Hyphomicrobium</taxon>
    </lineage>
</organism>
<dbReference type="PRINTS" id="PR00081">
    <property type="entry name" value="GDHRDH"/>
</dbReference>
<dbReference type="GO" id="GO:0016491">
    <property type="term" value="F:oxidoreductase activity"/>
    <property type="evidence" value="ECO:0007669"/>
    <property type="project" value="UniProtKB-KW"/>
</dbReference>
<dbReference type="Proteomes" id="UP000199423">
    <property type="component" value="Unassembled WGS sequence"/>
</dbReference>